<name>A0ABQ5CME3_9ASTR</name>
<sequence length="77" mass="8574">MTLENKKTVNAEAEAEAMNHLNPNPTPQQPSLHLNELTIYILEQELAGRGNIGNSLGKRKLDRRGNIGNRLGKKKLD</sequence>
<evidence type="ECO:0000313" key="3">
    <source>
        <dbReference type="Proteomes" id="UP001151760"/>
    </source>
</evidence>
<proteinExistence type="predicted"/>
<dbReference type="EMBL" id="BQNB010014424">
    <property type="protein sequence ID" value="GJT27983.1"/>
    <property type="molecule type" value="Genomic_DNA"/>
</dbReference>
<reference evidence="2" key="2">
    <citation type="submission" date="2022-01" db="EMBL/GenBank/DDBJ databases">
        <authorList>
            <person name="Yamashiro T."/>
            <person name="Shiraishi A."/>
            <person name="Satake H."/>
            <person name="Nakayama K."/>
        </authorList>
    </citation>
    <scope>NUCLEOTIDE SEQUENCE</scope>
</reference>
<protein>
    <submittedName>
        <fullName evidence="2">Uncharacterized protein</fullName>
    </submittedName>
</protein>
<accession>A0ABQ5CME3</accession>
<dbReference type="Proteomes" id="UP001151760">
    <property type="component" value="Unassembled WGS sequence"/>
</dbReference>
<comment type="caution">
    <text evidence="2">The sequence shown here is derived from an EMBL/GenBank/DDBJ whole genome shotgun (WGS) entry which is preliminary data.</text>
</comment>
<gene>
    <name evidence="2" type="ORF">Tco_0908258</name>
</gene>
<reference evidence="2" key="1">
    <citation type="journal article" date="2022" name="Int. J. Mol. Sci.">
        <title>Draft Genome of Tanacetum Coccineum: Genomic Comparison of Closely Related Tanacetum-Family Plants.</title>
        <authorList>
            <person name="Yamashiro T."/>
            <person name="Shiraishi A."/>
            <person name="Nakayama K."/>
            <person name="Satake H."/>
        </authorList>
    </citation>
    <scope>NUCLEOTIDE SEQUENCE</scope>
</reference>
<evidence type="ECO:0000313" key="2">
    <source>
        <dbReference type="EMBL" id="GJT27983.1"/>
    </source>
</evidence>
<organism evidence="2 3">
    <name type="scientific">Tanacetum coccineum</name>
    <dbReference type="NCBI Taxonomy" id="301880"/>
    <lineage>
        <taxon>Eukaryota</taxon>
        <taxon>Viridiplantae</taxon>
        <taxon>Streptophyta</taxon>
        <taxon>Embryophyta</taxon>
        <taxon>Tracheophyta</taxon>
        <taxon>Spermatophyta</taxon>
        <taxon>Magnoliopsida</taxon>
        <taxon>eudicotyledons</taxon>
        <taxon>Gunneridae</taxon>
        <taxon>Pentapetalae</taxon>
        <taxon>asterids</taxon>
        <taxon>campanulids</taxon>
        <taxon>Asterales</taxon>
        <taxon>Asteraceae</taxon>
        <taxon>Asteroideae</taxon>
        <taxon>Anthemideae</taxon>
        <taxon>Anthemidinae</taxon>
        <taxon>Tanacetum</taxon>
    </lineage>
</organism>
<keyword evidence="3" id="KW-1185">Reference proteome</keyword>
<feature type="region of interest" description="Disordered" evidence="1">
    <location>
        <begin position="50"/>
        <end position="77"/>
    </location>
</feature>
<evidence type="ECO:0000256" key="1">
    <source>
        <dbReference type="SAM" id="MobiDB-lite"/>
    </source>
</evidence>